<keyword evidence="3" id="KW-0812">Transmembrane</keyword>
<dbReference type="Proteomes" id="UP001556637">
    <property type="component" value="Unassembled WGS sequence"/>
</dbReference>
<dbReference type="SUPFAM" id="SSF51735">
    <property type="entry name" value="NAD(P)-binding Rossmann-fold domains"/>
    <property type="match status" value="1"/>
</dbReference>
<dbReference type="Pfam" id="PF02719">
    <property type="entry name" value="Polysacc_synt_2"/>
    <property type="match status" value="1"/>
</dbReference>
<reference evidence="5 6" key="1">
    <citation type="submission" date="2024-02" db="EMBL/GenBank/DDBJ databases">
        <title>New especies of Spiribacter isolated from saline water.</title>
        <authorList>
            <person name="Leon M.J."/>
            <person name="De La Haba R."/>
            <person name="Sanchez-Porro C."/>
            <person name="Ventosa A."/>
        </authorList>
    </citation>
    <scope>NUCLEOTIDE SEQUENCE [LARGE SCALE GENOMIC DNA]</scope>
    <source>
        <strain evidence="6">ag22IC4-189</strain>
    </source>
</reference>
<dbReference type="InterPro" id="IPR029063">
    <property type="entry name" value="SAM-dependent_MTases_sf"/>
</dbReference>
<organism evidence="5 6">
    <name type="scientific">Spiribacter insolitus</name>
    <dbReference type="NCBI Taxonomy" id="3122417"/>
    <lineage>
        <taxon>Bacteria</taxon>
        <taxon>Pseudomonadati</taxon>
        <taxon>Pseudomonadota</taxon>
        <taxon>Gammaproteobacteria</taxon>
        <taxon>Chromatiales</taxon>
        <taxon>Ectothiorhodospiraceae</taxon>
        <taxon>Spiribacter</taxon>
    </lineage>
</organism>
<dbReference type="InterPro" id="IPR003869">
    <property type="entry name" value="Polysac_CapD-like"/>
</dbReference>
<dbReference type="PANTHER" id="PTHR43318">
    <property type="entry name" value="UDP-N-ACETYLGLUCOSAMINE 4,6-DEHYDRATASE"/>
    <property type="match status" value="1"/>
</dbReference>
<evidence type="ECO:0000313" key="5">
    <source>
        <dbReference type="EMBL" id="MEX0431547.1"/>
    </source>
</evidence>
<comment type="similarity">
    <text evidence="1">Belongs to the short-chain dehydrogenases/reductases (SDR) family.</text>
</comment>
<keyword evidence="3" id="KW-0472">Membrane</keyword>
<gene>
    <name evidence="5" type="ORF">V6X30_09045</name>
</gene>
<dbReference type="SMART" id="SM00822">
    <property type="entry name" value="PKS_KR"/>
    <property type="match status" value="1"/>
</dbReference>
<name>A0ABV3T8N9_9GAMM</name>
<dbReference type="InterPro" id="IPR036291">
    <property type="entry name" value="NAD(P)-bd_dom_sf"/>
</dbReference>
<dbReference type="SUPFAM" id="SSF53335">
    <property type="entry name" value="S-adenosyl-L-methionine-dependent methyltransferases"/>
    <property type="match status" value="1"/>
</dbReference>
<dbReference type="EMBL" id="JBAKFF010000001">
    <property type="protein sequence ID" value="MEX0431547.1"/>
    <property type="molecule type" value="Genomic_DNA"/>
</dbReference>
<feature type="transmembrane region" description="Helical" evidence="3">
    <location>
        <begin position="84"/>
        <end position="106"/>
    </location>
</feature>
<proteinExistence type="inferred from homology"/>
<dbReference type="Pfam" id="PF13727">
    <property type="entry name" value="CoA_binding_3"/>
    <property type="match status" value="1"/>
</dbReference>
<sequence length="656" mass="72677">MTDQGFIRRFLNMGRPKKRVTMMIGDALLMAFVVWAAFGLRMGEGFSEKFYQFWYLHLLLPAISLPLFYWSGMYNSVLRHMGPWDVWSVLRGVSLSTLAFIAIVALGGLDAVPRTTIIIYWLLGLLFVGGSRFMVRAWRQQYARSRGNQEPVIIYGAGSAGLQLLSSLMATGEHIPVAFIDDNRQLHGTLLHGVPVYPPSELDRLIRRLGAHSVLVALPSVSRQRRREIMAQLERHPVHVRTIPSMTDLVTGSARLRDVREVDIEDLLGRDPVNPDQQLLESSVKGRSVMVTGAGGSIGSELCRQIIMLAPRRLVIFERSELGLYRIDRELRALAETHGHDCEVVPLLGSVVHRNRMTHCMRTNGIETVYHAAAYKHVPLVESNPLEAIRNNAFGTWHTAVAARDAGVDTFVLISTDKAVRPTSIMGATKRVAELGLQALAADSPHTVFSMVRFGNVLDSSGSVIPLFREQIREGGPVTITHPEVTRYFMTIPEAASLVIQAGSLAKGGEVFVLDMGEPVRIQELARRMIQLSGFTVRDEDNPLGDVPIKYIGLRPGEKLYEELLLGENCAATDHPMIQRAREEGLSVEQITDCLERLEAACRGQDPHSAERVLAECVVGFDRPGLSRSMEGEKRRHLRVIAGGDNPGSDKTAPPS</sequence>
<evidence type="ECO:0000259" key="4">
    <source>
        <dbReference type="SMART" id="SM00822"/>
    </source>
</evidence>
<accession>A0ABV3T8N9</accession>
<dbReference type="CDD" id="cd05237">
    <property type="entry name" value="UDP_invert_4-6DH_SDR_e"/>
    <property type="match status" value="1"/>
</dbReference>
<dbReference type="InterPro" id="IPR057326">
    <property type="entry name" value="KR_dom"/>
</dbReference>
<dbReference type="PANTHER" id="PTHR43318:SF1">
    <property type="entry name" value="POLYSACCHARIDE BIOSYNTHESIS PROTEIN EPSC-RELATED"/>
    <property type="match status" value="1"/>
</dbReference>
<dbReference type="InterPro" id="IPR051203">
    <property type="entry name" value="Polysaccharide_Synthase-Rel"/>
</dbReference>
<comment type="similarity">
    <text evidence="2">Belongs to the polysaccharide synthase family.</text>
</comment>
<dbReference type="Gene3D" id="3.40.50.720">
    <property type="entry name" value="NAD(P)-binding Rossmann-like Domain"/>
    <property type="match status" value="2"/>
</dbReference>
<evidence type="ECO:0000313" key="6">
    <source>
        <dbReference type="Proteomes" id="UP001556637"/>
    </source>
</evidence>
<feature type="transmembrane region" description="Helical" evidence="3">
    <location>
        <begin position="20"/>
        <end position="40"/>
    </location>
</feature>
<comment type="caution">
    <text evidence="5">The sequence shown here is derived from an EMBL/GenBank/DDBJ whole genome shotgun (WGS) entry which is preliminary data.</text>
</comment>
<dbReference type="RefSeq" id="WP_367984312.1">
    <property type="nucleotide sequence ID" value="NZ_JBAKFF010000001.1"/>
</dbReference>
<evidence type="ECO:0000256" key="2">
    <source>
        <dbReference type="ARBA" id="ARBA00007430"/>
    </source>
</evidence>
<evidence type="ECO:0000256" key="1">
    <source>
        <dbReference type="ARBA" id="ARBA00006484"/>
    </source>
</evidence>
<protein>
    <submittedName>
        <fullName evidence="5">Nucleoside-diphosphate sugar epimerase/dehydratase</fullName>
    </submittedName>
</protein>
<keyword evidence="6" id="KW-1185">Reference proteome</keyword>
<keyword evidence="3" id="KW-1133">Transmembrane helix</keyword>
<feature type="domain" description="Ketoreductase" evidence="4">
    <location>
        <begin position="287"/>
        <end position="460"/>
    </location>
</feature>
<evidence type="ECO:0000256" key="3">
    <source>
        <dbReference type="SAM" id="Phobius"/>
    </source>
</evidence>
<feature type="transmembrane region" description="Helical" evidence="3">
    <location>
        <begin position="118"/>
        <end position="135"/>
    </location>
</feature>
<feature type="transmembrane region" description="Helical" evidence="3">
    <location>
        <begin position="52"/>
        <end position="72"/>
    </location>
</feature>